<evidence type="ECO:0000313" key="18">
    <source>
        <dbReference type="EMBL" id="QBF82069.1"/>
    </source>
</evidence>
<dbReference type="Pfam" id="PF00593">
    <property type="entry name" value="TonB_dep_Rec_b-barrel"/>
    <property type="match status" value="1"/>
</dbReference>
<feature type="domain" description="TonB-dependent receptor-like beta-barrel" evidence="16">
    <location>
        <begin position="229"/>
        <end position="621"/>
    </location>
</feature>
<dbReference type="EMBL" id="CP036200">
    <property type="protein sequence ID" value="QBF82069.1"/>
    <property type="molecule type" value="Genomic_DNA"/>
</dbReference>
<feature type="short sequence motif" description="TonB C-terminal box" evidence="13">
    <location>
        <begin position="638"/>
        <end position="655"/>
    </location>
</feature>
<dbReference type="PANTHER" id="PTHR32552:SF68">
    <property type="entry name" value="FERRICHROME OUTER MEMBRANE TRANSPORTER_PHAGE RECEPTOR"/>
    <property type="match status" value="1"/>
</dbReference>
<dbReference type="OrthoDB" id="9764669at2"/>
<dbReference type="GO" id="GO:0015344">
    <property type="term" value="F:siderophore uptake transmembrane transporter activity"/>
    <property type="evidence" value="ECO:0007669"/>
    <property type="project" value="TreeGrafter"/>
</dbReference>
<dbReference type="PANTHER" id="PTHR32552">
    <property type="entry name" value="FERRICHROME IRON RECEPTOR-RELATED"/>
    <property type="match status" value="1"/>
</dbReference>
<keyword evidence="10 12" id="KW-0472">Membrane</keyword>
<keyword evidence="18" id="KW-0675">Receptor</keyword>
<dbReference type="RefSeq" id="WP_130598042.1">
    <property type="nucleotide sequence ID" value="NZ_CP036200.1"/>
</dbReference>
<evidence type="ECO:0000256" key="5">
    <source>
        <dbReference type="ARBA" id="ARBA00022692"/>
    </source>
</evidence>
<name>A0A411PER5_9GAMM</name>
<dbReference type="InterPro" id="IPR000531">
    <property type="entry name" value="Beta-barrel_TonB"/>
</dbReference>
<dbReference type="InterPro" id="IPR010917">
    <property type="entry name" value="TonB_rcpt_CS"/>
</dbReference>
<evidence type="ECO:0000256" key="10">
    <source>
        <dbReference type="ARBA" id="ARBA00023136"/>
    </source>
</evidence>
<keyword evidence="5 12" id="KW-0812">Transmembrane</keyword>
<evidence type="ECO:0000256" key="6">
    <source>
        <dbReference type="ARBA" id="ARBA00022729"/>
    </source>
</evidence>
<evidence type="ECO:0000256" key="3">
    <source>
        <dbReference type="ARBA" id="ARBA00022452"/>
    </source>
</evidence>
<evidence type="ECO:0000256" key="4">
    <source>
        <dbReference type="ARBA" id="ARBA00022496"/>
    </source>
</evidence>
<dbReference type="Gene3D" id="2.170.130.10">
    <property type="entry name" value="TonB-dependent receptor, plug domain"/>
    <property type="match status" value="1"/>
</dbReference>
<keyword evidence="6 15" id="KW-0732">Signal</keyword>
<evidence type="ECO:0000256" key="13">
    <source>
        <dbReference type="PROSITE-ProRule" id="PRU10144"/>
    </source>
</evidence>
<feature type="signal peptide" evidence="15">
    <location>
        <begin position="1"/>
        <end position="23"/>
    </location>
</feature>
<keyword evidence="7" id="KW-0408">Iron</keyword>
<comment type="subcellular location">
    <subcellularLocation>
        <location evidence="1 12">Cell outer membrane</location>
        <topology evidence="1 12">Multi-pass membrane protein</topology>
    </subcellularLocation>
</comment>
<dbReference type="SUPFAM" id="SSF56935">
    <property type="entry name" value="Porins"/>
    <property type="match status" value="1"/>
</dbReference>
<accession>A0A411PER5</accession>
<evidence type="ECO:0000259" key="16">
    <source>
        <dbReference type="Pfam" id="PF00593"/>
    </source>
</evidence>
<sequence>MGTKPTLTALAISAFFSISSAQAADEQLTASSGANDQDIEKIVVIGRSEQTPINMAANVTVIDAAEIEMSGATTIESLLRNQAGIQISDSNSGPVFSMRGFGSSGAANNTLILVDGRRLNNIDISAPTIGAIPVNLIERVEVLSGSAGVLYGDQAVGGVINIVTRAPQASGGGIELSGGSFNTLEAKGDIAGEINDNWRYFLAGSQKNSDNYRKNNESKTASILGRLQYADDVQDFFVEANYYDNHRLLAGAISEDEFNKDPRHSNNDSSKYTHEMTNSTRLGYVRQLSEQWAIDTGVSYTDTLTTSFNWSASRNKRSQFAFLPKAVGTYQLDQGEMTIVAGADILSGKADFSSMGRSNTQTQLSGYVHATVPLTSSVSYVVGGRYAKAKDDLVDQAVYPAGVDLDQSAHAFELGLNYRPTESQRLYVRADDNFRFAKVDEQAYTPKGVVGLKPQVGRSYEAGWDFASGANAISINAYRLDLEDEIIFDPSAEKPEGGNFNGANVNAEASRRYGVHAKYEVSFAKAWLWGIEYNYIDAEFTEGVNKGKKLSWVAEHSGRSFINYDITDNLQTFLEASYTGDRFMQGDNANVGNKIDSYLLTNLAVNYNRGDWKASLRVDNLFDKQYVSSGYFSTWGNGYYSGTGREIRLTAGYRF</sequence>
<keyword evidence="2 12" id="KW-0813">Transport</keyword>
<keyword evidence="4" id="KW-0410">Iron transport</keyword>
<feature type="chain" id="PRO_5019015523" evidence="15">
    <location>
        <begin position="24"/>
        <end position="655"/>
    </location>
</feature>
<dbReference type="AlphaFoldDB" id="A0A411PER5"/>
<evidence type="ECO:0000256" key="7">
    <source>
        <dbReference type="ARBA" id="ARBA00023004"/>
    </source>
</evidence>
<dbReference type="InterPro" id="IPR012910">
    <property type="entry name" value="Plug_dom"/>
</dbReference>
<dbReference type="InterPro" id="IPR036942">
    <property type="entry name" value="Beta-barrel_TonB_sf"/>
</dbReference>
<proteinExistence type="inferred from homology"/>
<dbReference type="Proteomes" id="UP000291106">
    <property type="component" value="Chromosome"/>
</dbReference>
<evidence type="ECO:0000256" key="8">
    <source>
        <dbReference type="ARBA" id="ARBA00023065"/>
    </source>
</evidence>
<dbReference type="InterPro" id="IPR039426">
    <property type="entry name" value="TonB-dep_rcpt-like"/>
</dbReference>
<keyword evidence="3 12" id="KW-1134">Transmembrane beta strand</keyword>
<evidence type="ECO:0000256" key="15">
    <source>
        <dbReference type="SAM" id="SignalP"/>
    </source>
</evidence>
<dbReference type="PROSITE" id="PS01156">
    <property type="entry name" value="TONB_DEPENDENT_REC_2"/>
    <property type="match status" value="1"/>
</dbReference>
<protein>
    <submittedName>
        <fullName evidence="18">TonB-dependent receptor</fullName>
    </submittedName>
</protein>
<feature type="domain" description="TonB-dependent receptor plug" evidence="17">
    <location>
        <begin position="54"/>
        <end position="159"/>
    </location>
</feature>
<reference evidence="18 19" key="1">
    <citation type="submission" date="2019-02" db="EMBL/GenBank/DDBJ databases">
        <title>Shewanella sp. D4-2 isolated from Dokdo Island.</title>
        <authorList>
            <person name="Baek K."/>
        </authorList>
    </citation>
    <scope>NUCLEOTIDE SEQUENCE [LARGE SCALE GENOMIC DNA]</scope>
    <source>
        <strain evidence="18 19">D4-2</strain>
    </source>
</reference>
<keyword evidence="19" id="KW-1185">Reference proteome</keyword>
<evidence type="ECO:0000256" key="1">
    <source>
        <dbReference type="ARBA" id="ARBA00004571"/>
    </source>
</evidence>
<comment type="similarity">
    <text evidence="12 14">Belongs to the TonB-dependent receptor family.</text>
</comment>
<evidence type="ECO:0000256" key="9">
    <source>
        <dbReference type="ARBA" id="ARBA00023077"/>
    </source>
</evidence>
<evidence type="ECO:0000259" key="17">
    <source>
        <dbReference type="Pfam" id="PF07715"/>
    </source>
</evidence>
<evidence type="ECO:0000313" key="19">
    <source>
        <dbReference type="Proteomes" id="UP000291106"/>
    </source>
</evidence>
<evidence type="ECO:0000256" key="2">
    <source>
        <dbReference type="ARBA" id="ARBA00022448"/>
    </source>
</evidence>
<dbReference type="InterPro" id="IPR037066">
    <property type="entry name" value="Plug_dom_sf"/>
</dbReference>
<dbReference type="Gene3D" id="2.40.170.20">
    <property type="entry name" value="TonB-dependent receptor, beta-barrel domain"/>
    <property type="match status" value="1"/>
</dbReference>
<dbReference type="KEGG" id="smai:EXU30_04640"/>
<evidence type="ECO:0000256" key="14">
    <source>
        <dbReference type="RuleBase" id="RU003357"/>
    </source>
</evidence>
<dbReference type="PROSITE" id="PS52016">
    <property type="entry name" value="TONB_DEPENDENT_REC_3"/>
    <property type="match status" value="1"/>
</dbReference>
<dbReference type="CDD" id="cd01347">
    <property type="entry name" value="ligand_gated_channel"/>
    <property type="match status" value="1"/>
</dbReference>
<keyword evidence="8" id="KW-0406">Ion transport</keyword>
<keyword evidence="9 14" id="KW-0798">TonB box</keyword>
<evidence type="ECO:0000256" key="11">
    <source>
        <dbReference type="ARBA" id="ARBA00023237"/>
    </source>
</evidence>
<gene>
    <name evidence="18" type="ORF">EXU30_04640</name>
</gene>
<dbReference type="Pfam" id="PF07715">
    <property type="entry name" value="Plug"/>
    <property type="match status" value="1"/>
</dbReference>
<organism evidence="18 19">
    <name type="scientific">Shewanella maritima</name>
    <dbReference type="NCBI Taxonomy" id="2520507"/>
    <lineage>
        <taxon>Bacteria</taxon>
        <taxon>Pseudomonadati</taxon>
        <taxon>Pseudomonadota</taxon>
        <taxon>Gammaproteobacteria</taxon>
        <taxon>Alteromonadales</taxon>
        <taxon>Shewanellaceae</taxon>
        <taxon>Shewanella</taxon>
    </lineage>
</organism>
<keyword evidence="11 12" id="KW-0998">Cell outer membrane</keyword>
<evidence type="ECO:0000256" key="12">
    <source>
        <dbReference type="PROSITE-ProRule" id="PRU01360"/>
    </source>
</evidence>
<dbReference type="GO" id="GO:0009279">
    <property type="term" value="C:cell outer membrane"/>
    <property type="evidence" value="ECO:0007669"/>
    <property type="project" value="UniProtKB-SubCell"/>
</dbReference>